<proteinExistence type="predicted"/>
<accession>A0A6J4PZW2</accession>
<dbReference type="EMBL" id="CADCVA010000235">
    <property type="protein sequence ID" value="CAA9423995.1"/>
    <property type="molecule type" value="Genomic_DNA"/>
</dbReference>
<name>A0A6J4PZW2_9ACTN</name>
<feature type="non-terminal residue" evidence="2">
    <location>
        <position position="1"/>
    </location>
</feature>
<evidence type="ECO:0000313" key="2">
    <source>
        <dbReference type="EMBL" id="CAA9423995.1"/>
    </source>
</evidence>
<organism evidence="2">
    <name type="scientific">uncultured Rubrobacteraceae bacterium</name>
    <dbReference type="NCBI Taxonomy" id="349277"/>
    <lineage>
        <taxon>Bacteria</taxon>
        <taxon>Bacillati</taxon>
        <taxon>Actinomycetota</taxon>
        <taxon>Rubrobacteria</taxon>
        <taxon>Rubrobacterales</taxon>
        <taxon>Rubrobacteraceae</taxon>
        <taxon>environmental samples</taxon>
    </lineage>
</organism>
<feature type="region of interest" description="Disordered" evidence="1">
    <location>
        <begin position="1"/>
        <end position="86"/>
    </location>
</feature>
<feature type="non-terminal residue" evidence="2">
    <location>
        <position position="86"/>
    </location>
</feature>
<feature type="compositionally biased region" description="Basic and acidic residues" evidence="1">
    <location>
        <begin position="41"/>
        <end position="60"/>
    </location>
</feature>
<protein>
    <submittedName>
        <fullName evidence="2">Uncharacterized protein</fullName>
    </submittedName>
</protein>
<evidence type="ECO:0000256" key="1">
    <source>
        <dbReference type="SAM" id="MobiDB-lite"/>
    </source>
</evidence>
<sequence>RTPRAQREGGQGDNRLAAAPRPRGQGGCEEWRAVALGRPQGRRDCGRGDARGGRDVEPAPRRPVAHAESCTASEGSPALPDAGKSM</sequence>
<gene>
    <name evidence="2" type="ORF">AVDCRST_MAG82-1639</name>
</gene>
<dbReference type="AlphaFoldDB" id="A0A6J4PZW2"/>
<reference evidence="2" key="1">
    <citation type="submission" date="2020-02" db="EMBL/GenBank/DDBJ databases">
        <authorList>
            <person name="Meier V. D."/>
        </authorList>
    </citation>
    <scope>NUCLEOTIDE SEQUENCE</scope>
    <source>
        <strain evidence="2">AVDCRST_MAG82</strain>
    </source>
</reference>